<name>A0A916ZJV2_9BACL</name>
<feature type="compositionally biased region" description="Low complexity" evidence="1">
    <location>
        <begin position="29"/>
        <end position="40"/>
    </location>
</feature>
<dbReference type="Proteomes" id="UP000612456">
    <property type="component" value="Unassembled WGS sequence"/>
</dbReference>
<dbReference type="InterPro" id="IPR050490">
    <property type="entry name" value="Bact_solute-bd_prot1"/>
</dbReference>
<feature type="region of interest" description="Disordered" evidence="1">
    <location>
        <begin position="29"/>
        <end position="54"/>
    </location>
</feature>
<comment type="caution">
    <text evidence="3">The sequence shown here is derived from an EMBL/GenBank/DDBJ whole genome shotgun (WGS) entry which is preliminary data.</text>
</comment>
<dbReference type="PANTHER" id="PTHR43649">
    <property type="entry name" value="ARABINOSE-BINDING PROTEIN-RELATED"/>
    <property type="match status" value="1"/>
</dbReference>
<protein>
    <submittedName>
        <fullName evidence="3">ABC transporter substrate-binding protein</fullName>
    </submittedName>
</protein>
<feature type="chain" id="PRO_5038515099" evidence="2">
    <location>
        <begin position="22"/>
        <end position="574"/>
    </location>
</feature>
<feature type="signal peptide" evidence="2">
    <location>
        <begin position="1"/>
        <end position="21"/>
    </location>
</feature>
<dbReference type="PANTHER" id="PTHR43649:SF12">
    <property type="entry name" value="DIACETYLCHITOBIOSE BINDING PROTEIN DASA"/>
    <property type="match status" value="1"/>
</dbReference>
<evidence type="ECO:0000256" key="1">
    <source>
        <dbReference type="SAM" id="MobiDB-lite"/>
    </source>
</evidence>
<dbReference type="RefSeq" id="WP_189000613.1">
    <property type="nucleotide sequence ID" value="NZ_BMHP01000016.1"/>
</dbReference>
<sequence length="574" mass="63403">MRKGSKMLGLCMAILLILALAGGCTSEGKNNAGGNKTNTGAGKGESGGNQEASVSEGAANVNLDSPLPVVKSPIKLSLVTLKASNSGPAEGMWFFQFMKEKANLNFDVKQIDNTAWSEQKNIMFASNQLPDIFTASFSIDEIMRYGQIEGQLLPLNDLIEKYAPNIKKLLDEKPEVRAAITAPDGNIYSLPSIGVSDLTVWNSFAMNRFFVNQKWLKQVGLPEPQSLDDFYAMLKAFKDKDPDGNGKPDSIPFTGTWTQGVGDAYVVLNALGINARNAMELTVKDDKVILAGADPLYKEYLSYMHKLNSEGLLDSEIFTQNETAKFAKAANNQVGALSGAAPFVFAPDYAADWVPLTPLTSKWNSKKMWTDGNHVTPGRIVITSQAKNPEAAIRFADLYFTELYNFIFWNGPMKDSEEALSYEGWYLDDKGEVTYNFPDGITNIWDYVNALNPISGAPLGPSPVYDSINSLFGLKAPGLPESELSWRNPILEKVGPYLVAPFPAVYLTPEALARRNELATPILDYVKEMEARFIYGHESLDKFDDYLRKLKDLGIEEYLQIYQSAYDAYVANMK</sequence>
<dbReference type="PROSITE" id="PS51257">
    <property type="entry name" value="PROKAR_LIPOPROTEIN"/>
    <property type="match status" value="1"/>
</dbReference>
<organism evidence="3 4">
    <name type="scientific">Paenibacillus nasutitermitis</name>
    <dbReference type="NCBI Taxonomy" id="1652958"/>
    <lineage>
        <taxon>Bacteria</taxon>
        <taxon>Bacillati</taxon>
        <taxon>Bacillota</taxon>
        <taxon>Bacilli</taxon>
        <taxon>Bacillales</taxon>
        <taxon>Paenibacillaceae</taxon>
        <taxon>Paenibacillus</taxon>
    </lineage>
</organism>
<accession>A0A916ZJV2</accession>
<dbReference type="EMBL" id="BMHP01000016">
    <property type="protein sequence ID" value="GGE01451.1"/>
    <property type="molecule type" value="Genomic_DNA"/>
</dbReference>
<proteinExistence type="predicted"/>
<keyword evidence="2" id="KW-0732">Signal</keyword>
<dbReference type="SUPFAM" id="SSF53850">
    <property type="entry name" value="Periplasmic binding protein-like II"/>
    <property type="match status" value="1"/>
</dbReference>
<evidence type="ECO:0000313" key="4">
    <source>
        <dbReference type="Proteomes" id="UP000612456"/>
    </source>
</evidence>
<gene>
    <name evidence="3" type="ORF">GCM10010911_70410</name>
</gene>
<dbReference type="AlphaFoldDB" id="A0A916ZJV2"/>
<evidence type="ECO:0000256" key="2">
    <source>
        <dbReference type="SAM" id="SignalP"/>
    </source>
</evidence>
<evidence type="ECO:0000313" key="3">
    <source>
        <dbReference type="EMBL" id="GGE01451.1"/>
    </source>
</evidence>
<reference evidence="3" key="2">
    <citation type="submission" date="2020-09" db="EMBL/GenBank/DDBJ databases">
        <authorList>
            <person name="Sun Q."/>
            <person name="Zhou Y."/>
        </authorList>
    </citation>
    <scope>NUCLEOTIDE SEQUENCE</scope>
    <source>
        <strain evidence="3">CGMCC 1.15178</strain>
    </source>
</reference>
<dbReference type="Gene3D" id="3.40.190.10">
    <property type="entry name" value="Periplasmic binding protein-like II"/>
    <property type="match status" value="2"/>
</dbReference>
<keyword evidence="4" id="KW-1185">Reference proteome</keyword>
<reference evidence="3" key="1">
    <citation type="journal article" date="2014" name="Int. J. Syst. Evol. Microbiol.">
        <title>Complete genome sequence of Corynebacterium casei LMG S-19264T (=DSM 44701T), isolated from a smear-ripened cheese.</title>
        <authorList>
            <consortium name="US DOE Joint Genome Institute (JGI-PGF)"/>
            <person name="Walter F."/>
            <person name="Albersmeier A."/>
            <person name="Kalinowski J."/>
            <person name="Ruckert C."/>
        </authorList>
    </citation>
    <scope>NUCLEOTIDE SEQUENCE</scope>
    <source>
        <strain evidence="3">CGMCC 1.15178</strain>
    </source>
</reference>